<organism evidence="9 10">
    <name type="scientific">Shewanella maritima</name>
    <dbReference type="NCBI Taxonomy" id="2520507"/>
    <lineage>
        <taxon>Bacteria</taxon>
        <taxon>Pseudomonadati</taxon>
        <taxon>Pseudomonadota</taxon>
        <taxon>Gammaproteobacteria</taxon>
        <taxon>Alteromonadales</taxon>
        <taxon>Shewanellaceae</taxon>
        <taxon>Shewanella</taxon>
    </lineage>
</organism>
<dbReference type="GO" id="GO:0004252">
    <property type="term" value="F:serine-type endopeptidase activity"/>
    <property type="evidence" value="ECO:0007669"/>
    <property type="project" value="UniProtKB-UniRule"/>
</dbReference>
<dbReference type="InterPro" id="IPR010259">
    <property type="entry name" value="S8pro/Inhibitor_I9"/>
</dbReference>
<dbReference type="OrthoDB" id="614750at2"/>
<dbReference type="PANTHER" id="PTHR10795">
    <property type="entry name" value="PROPROTEIN CONVERTASE SUBTILISIN/KEXIN"/>
    <property type="match status" value="1"/>
</dbReference>
<sequence length="1253" mass="132345">MNKSKLWLALSVAMLTGASAQAAPVKSNAQKTFLAGHKNHVGISGKITNAEKQTYIIELKDDAVSSFQGNDKFAGTKQLLKQGVKTKAAPQIQQYKQHLQSRQNSALASIAKATSLSVSPTVRYHFAMNGFALELSKKQAQRIAQLAEVKAVYPEQIHQLNTDVGPQHIGADKIWESAVPELAGKGEGVLLGIIDSGINTDNISFAEVGGDGYVHTNPYGDGVFVGDCETDASLCNNKLIGVYSFPEVTDNYAGLAAPVGEDYNGHGSHTSGTAGGNVLADQPILKQDNTNQGDGTPIGDAKFARLSGVAPHANIISYQTCNEEGSCFDSLTVKAVDLAIEHGVDVINFSIGPGGDGGSPWTSASGMAFLKAREAGIFVAAAAGNAGPGESTVGNVAPWTTVVANYTHSRIFTKSFTGTNDEGVDLAAIEGVGGLSDEVTAGVVYAGDLGDGSIDYSLCDFTFYDDLPEIQDKILICDRGDIALYDKSVNAQDKGAVGVLIRNVPQSGSDMYNIPYAIPGMLLTEESGEELMNWVASSTNPTLTIAQGEVGYSDLMANSANASSSRGPSLYAAENMVPHIAAPGTDIYAAYSDDQPFAWEPGTADFAFLTGTSMASPHVAGAAALFTQVHPDATPAQIQSALMLTANSETTIQDLATPSQVWDHGSGMTQVDLAVKAGLWMDETIDNYVAANPEVGGTPKELNGAYLVDSNCKGECEFTRAFTATQAGNWSLAYTGASELDVTISPTSAVLAEGESLEVTVSIKVADNAGDSWNYGRLKLTDSTGASPELSLPIAIQPMVADIADWNTVEVFHSNASIESNDYAFRRPLAVSATSEGLMPSESFHFSLAGDTDNRSPVDDLTDGVKVVTVNVGDDVEELVAIIGKTKSYDADIYIGWDNNNNGTIEEVEFICAGNYADLAQFEVCSIDNPTPGQYWVMTHNWLSEADGSVDDFRVDVIQRREADMIPLDITVDSSVEPYSTMPLTIEWASKLANKAYYTAIDFTENNDGVEMELGQSIVVFDHTRNALNVSTDASSVTSGQEVAYSVVIPEGAASADQPMQVELKLSEKMQWLDSEEGSVSGQTLTFEATQGGEFVAKAQVLANQSGDMSTAWSYSVEGTSVTDSGAVALSNPNSRPDAKVKVASMSADEGTSVTLSAQMSEDADNDALSFTWTQVEGTKATISSADSAEATVSLPNVSGNETLVFEVTVSDGELSETETVKVDVIDQDDGGSLGALWLSILVMLGLRRRAKA</sequence>
<keyword evidence="2 6" id="KW-0645">Protease</keyword>
<evidence type="ECO:0000256" key="5">
    <source>
        <dbReference type="PIRSR" id="PIRSR615500-1"/>
    </source>
</evidence>
<feature type="chain" id="PRO_5019380148" description="Ig-like domain-containing protein" evidence="7">
    <location>
        <begin position="23"/>
        <end position="1253"/>
    </location>
</feature>
<feature type="active site" description="Charge relay system" evidence="5 6">
    <location>
        <position position="195"/>
    </location>
</feature>
<evidence type="ECO:0000256" key="1">
    <source>
        <dbReference type="ARBA" id="ARBA00011073"/>
    </source>
</evidence>
<evidence type="ECO:0000256" key="3">
    <source>
        <dbReference type="ARBA" id="ARBA00022801"/>
    </source>
</evidence>
<dbReference type="InterPro" id="IPR045051">
    <property type="entry name" value="SBT"/>
</dbReference>
<keyword evidence="3 6" id="KW-0378">Hydrolase</keyword>
<dbReference type="AlphaFoldDB" id="A0A411PET4"/>
<dbReference type="InterPro" id="IPR013783">
    <property type="entry name" value="Ig-like_fold"/>
</dbReference>
<dbReference type="SUPFAM" id="SSF52743">
    <property type="entry name" value="Subtilisin-like"/>
    <property type="match status" value="1"/>
</dbReference>
<dbReference type="PROSITE" id="PS51892">
    <property type="entry name" value="SUBTILASE"/>
    <property type="match status" value="1"/>
</dbReference>
<dbReference type="InterPro" id="IPR037045">
    <property type="entry name" value="S8pro/Inhibitor_I9_sf"/>
</dbReference>
<evidence type="ECO:0000256" key="7">
    <source>
        <dbReference type="SAM" id="SignalP"/>
    </source>
</evidence>
<dbReference type="Gene3D" id="3.50.30.30">
    <property type="match status" value="1"/>
</dbReference>
<dbReference type="Pfam" id="PF00082">
    <property type="entry name" value="Peptidase_S8"/>
    <property type="match status" value="1"/>
</dbReference>
<dbReference type="EMBL" id="CP036200">
    <property type="protein sequence ID" value="QBF82043.1"/>
    <property type="molecule type" value="Genomic_DNA"/>
</dbReference>
<name>A0A411PET4_9GAMM</name>
<feature type="domain" description="Ig-like" evidence="8">
    <location>
        <begin position="1137"/>
        <end position="1224"/>
    </location>
</feature>
<keyword evidence="7" id="KW-0732">Signal</keyword>
<dbReference type="Proteomes" id="UP000291106">
    <property type="component" value="Chromosome"/>
</dbReference>
<dbReference type="InterPro" id="IPR000209">
    <property type="entry name" value="Peptidase_S8/S53_dom"/>
</dbReference>
<proteinExistence type="inferred from homology"/>
<dbReference type="Pfam" id="PF05922">
    <property type="entry name" value="Inhibitor_I9"/>
    <property type="match status" value="1"/>
</dbReference>
<dbReference type="Gene3D" id="2.60.40.10">
    <property type="entry name" value="Immunoglobulins"/>
    <property type="match status" value="1"/>
</dbReference>
<dbReference type="PROSITE" id="PS50835">
    <property type="entry name" value="IG_LIKE"/>
    <property type="match status" value="1"/>
</dbReference>
<dbReference type="Gene3D" id="3.30.70.80">
    <property type="entry name" value="Peptidase S8 propeptide/proteinase inhibitor I9"/>
    <property type="match status" value="1"/>
</dbReference>
<evidence type="ECO:0000313" key="9">
    <source>
        <dbReference type="EMBL" id="QBF82043.1"/>
    </source>
</evidence>
<accession>A0A411PET4</accession>
<evidence type="ECO:0000256" key="2">
    <source>
        <dbReference type="ARBA" id="ARBA00022670"/>
    </source>
</evidence>
<dbReference type="InterPro" id="IPR036852">
    <property type="entry name" value="Peptidase_S8/S53_dom_sf"/>
</dbReference>
<feature type="active site" description="Charge relay system" evidence="5 6">
    <location>
        <position position="613"/>
    </location>
</feature>
<dbReference type="InterPro" id="IPR018247">
    <property type="entry name" value="EF_Hand_1_Ca_BS"/>
</dbReference>
<evidence type="ECO:0000313" key="10">
    <source>
        <dbReference type="Proteomes" id="UP000291106"/>
    </source>
</evidence>
<dbReference type="InterPro" id="IPR023828">
    <property type="entry name" value="Peptidase_S8_Ser-AS"/>
</dbReference>
<gene>
    <name evidence="9" type="ORF">EXU30_04510</name>
</gene>
<dbReference type="PRINTS" id="PR00723">
    <property type="entry name" value="SUBTILISIN"/>
</dbReference>
<evidence type="ECO:0000256" key="4">
    <source>
        <dbReference type="ARBA" id="ARBA00022825"/>
    </source>
</evidence>
<keyword evidence="10" id="KW-1185">Reference proteome</keyword>
<comment type="similarity">
    <text evidence="1 6">Belongs to the peptidase S8 family.</text>
</comment>
<dbReference type="PROSITE" id="PS00138">
    <property type="entry name" value="SUBTILASE_SER"/>
    <property type="match status" value="1"/>
</dbReference>
<dbReference type="SUPFAM" id="SSF52025">
    <property type="entry name" value="PA domain"/>
    <property type="match status" value="1"/>
</dbReference>
<dbReference type="InterPro" id="IPR007110">
    <property type="entry name" value="Ig-like_dom"/>
</dbReference>
<feature type="active site" description="Charge relay system" evidence="5 6">
    <location>
        <position position="266"/>
    </location>
</feature>
<protein>
    <recommendedName>
        <fullName evidence="8">Ig-like domain-containing protein</fullName>
    </recommendedName>
</protein>
<dbReference type="RefSeq" id="WP_130598016.1">
    <property type="nucleotide sequence ID" value="NZ_CP036200.1"/>
</dbReference>
<dbReference type="InterPro" id="IPR015500">
    <property type="entry name" value="Peptidase_S8_subtilisin-rel"/>
</dbReference>
<keyword evidence="4 6" id="KW-0720">Serine protease</keyword>
<reference evidence="9 10" key="1">
    <citation type="submission" date="2019-02" db="EMBL/GenBank/DDBJ databases">
        <title>Shewanella sp. D4-2 isolated from Dokdo Island.</title>
        <authorList>
            <person name="Baek K."/>
        </authorList>
    </citation>
    <scope>NUCLEOTIDE SEQUENCE [LARGE SCALE GENOMIC DNA]</scope>
    <source>
        <strain evidence="9 10">D4-2</strain>
    </source>
</reference>
<dbReference type="InterPro" id="IPR003137">
    <property type="entry name" value="PA_domain"/>
</dbReference>
<dbReference type="Gene3D" id="3.40.50.200">
    <property type="entry name" value="Peptidase S8/S53 domain"/>
    <property type="match status" value="1"/>
</dbReference>
<dbReference type="CDD" id="cd02120">
    <property type="entry name" value="PA_subtilisin_like"/>
    <property type="match status" value="1"/>
</dbReference>
<feature type="signal peptide" evidence="7">
    <location>
        <begin position="1"/>
        <end position="22"/>
    </location>
</feature>
<dbReference type="KEGG" id="smai:EXU30_04510"/>
<evidence type="ECO:0000259" key="8">
    <source>
        <dbReference type="PROSITE" id="PS50835"/>
    </source>
</evidence>
<dbReference type="Pfam" id="PF22352">
    <property type="entry name" value="K319L-like_PKD"/>
    <property type="match status" value="1"/>
</dbReference>
<dbReference type="PROSITE" id="PS00018">
    <property type="entry name" value="EF_HAND_1"/>
    <property type="match status" value="1"/>
</dbReference>
<dbReference type="GO" id="GO:0006508">
    <property type="term" value="P:proteolysis"/>
    <property type="evidence" value="ECO:0007669"/>
    <property type="project" value="UniProtKB-KW"/>
</dbReference>
<evidence type="ECO:0000256" key="6">
    <source>
        <dbReference type="PROSITE-ProRule" id="PRU01240"/>
    </source>
</evidence>
<dbReference type="Pfam" id="PF02225">
    <property type="entry name" value="PA"/>
    <property type="match status" value="1"/>
</dbReference>
<dbReference type="InterPro" id="IPR046450">
    <property type="entry name" value="PA_dom_sf"/>
</dbReference>